<reference evidence="1" key="2">
    <citation type="journal article" date="2015" name="Data Brief">
        <title>Shoot transcriptome of the giant reed, Arundo donax.</title>
        <authorList>
            <person name="Barrero R.A."/>
            <person name="Guerrero F.D."/>
            <person name="Moolhuijzen P."/>
            <person name="Goolsby J.A."/>
            <person name="Tidwell J."/>
            <person name="Bellgard S.E."/>
            <person name="Bellgard M.I."/>
        </authorList>
    </citation>
    <scope>NUCLEOTIDE SEQUENCE</scope>
    <source>
        <tissue evidence="1">Shoot tissue taken approximately 20 cm above the soil surface</tissue>
    </source>
</reference>
<dbReference type="EMBL" id="GBRH01186764">
    <property type="protein sequence ID" value="JAE11132.1"/>
    <property type="molecule type" value="Transcribed_RNA"/>
</dbReference>
<sequence>MHNSLRTKFPKIIGRSSRCEHSQGFLHPFVVYNCFCG</sequence>
<evidence type="ECO:0000313" key="1">
    <source>
        <dbReference type="EMBL" id="JAE11132.1"/>
    </source>
</evidence>
<proteinExistence type="predicted"/>
<reference evidence="1" key="1">
    <citation type="submission" date="2014-09" db="EMBL/GenBank/DDBJ databases">
        <authorList>
            <person name="Magalhaes I.L.F."/>
            <person name="Oliveira U."/>
            <person name="Santos F.R."/>
            <person name="Vidigal T.H.D.A."/>
            <person name="Brescovit A.D."/>
            <person name="Santos A.J."/>
        </authorList>
    </citation>
    <scope>NUCLEOTIDE SEQUENCE</scope>
    <source>
        <tissue evidence="1">Shoot tissue taken approximately 20 cm above the soil surface</tissue>
    </source>
</reference>
<name>A0A0A9FFQ1_ARUDO</name>
<protein>
    <submittedName>
        <fullName evidence="1">Uncharacterized protein</fullName>
    </submittedName>
</protein>
<accession>A0A0A9FFQ1</accession>
<dbReference type="AlphaFoldDB" id="A0A0A9FFQ1"/>
<organism evidence="1">
    <name type="scientific">Arundo donax</name>
    <name type="common">Giant reed</name>
    <name type="synonym">Donax arundinaceus</name>
    <dbReference type="NCBI Taxonomy" id="35708"/>
    <lineage>
        <taxon>Eukaryota</taxon>
        <taxon>Viridiplantae</taxon>
        <taxon>Streptophyta</taxon>
        <taxon>Embryophyta</taxon>
        <taxon>Tracheophyta</taxon>
        <taxon>Spermatophyta</taxon>
        <taxon>Magnoliopsida</taxon>
        <taxon>Liliopsida</taxon>
        <taxon>Poales</taxon>
        <taxon>Poaceae</taxon>
        <taxon>PACMAD clade</taxon>
        <taxon>Arundinoideae</taxon>
        <taxon>Arundineae</taxon>
        <taxon>Arundo</taxon>
    </lineage>
</organism>